<accession>A0A0J9WP72</accession>
<dbReference type="VEuPathDB" id="FungiDB:FOXG_20036"/>
<protein>
    <submittedName>
        <fullName evidence="1">Uncharacterized protein</fullName>
    </submittedName>
</protein>
<dbReference type="KEGG" id="fox:FOXG_20036"/>
<proteinExistence type="predicted"/>
<gene>
    <name evidence="1" type="ORF">FOXG_20036</name>
</gene>
<reference evidence="1" key="2">
    <citation type="journal article" date="2010" name="Nature">
        <title>Comparative genomics reveals mobile pathogenicity chromosomes in Fusarium.</title>
        <authorList>
            <person name="Ma L.J."/>
            <person name="van der Does H.C."/>
            <person name="Borkovich K.A."/>
            <person name="Coleman J.J."/>
            <person name="Daboussi M.J."/>
            <person name="Di Pietro A."/>
            <person name="Dufresne M."/>
            <person name="Freitag M."/>
            <person name="Grabherr M."/>
            <person name="Henrissat B."/>
            <person name="Houterman P.M."/>
            <person name="Kang S."/>
            <person name="Shim W.B."/>
            <person name="Woloshuk C."/>
            <person name="Xie X."/>
            <person name="Xu J.R."/>
            <person name="Antoniw J."/>
            <person name="Baker S.E."/>
            <person name="Bluhm B.H."/>
            <person name="Breakspear A."/>
            <person name="Brown D.W."/>
            <person name="Butchko R.A."/>
            <person name="Chapman S."/>
            <person name="Coulson R."/>
            <person name="Coutinho P.M."/>
            <person name="Danchin E.G."/>
            <person name="Diener A."/>
            <person name="Gale L.R."/>
            <person name="Gardiner D.M."/>
            <person name="Goff S."/>
            <person name="Hammond-Kosack K.E."/>
            <person name="Hilburn K."/>
            <person name="Hua-Van A."/>
            <person name="Jonkers W."/>
            <person name="Kazan K."/>
            <person name="Kodira C.D."/>
            <person name="Koehrsen M."/>
            <person name="Kumar L."/>
            <person name="Lee Y.H."/>
            <person name="Li L."/>
            <person name="Manners J.M."/>
            <person name="Miranda-Saavedra D."/>
            <person name="Mukherjee M."/>
            <person name="Park G."/>
            <person name="Park J."/>
            <person name="Park S.Y."/>
            <person name="Proctor R.H."/>
            <person name="Regev A."/>
            <person name="Ruiz-Roldan M.C."/>
            <person name="Sain D."/>
            <person name="Sakthikumar S."/>
            <person name="Sykes S."/>
            <person name="Schwartz D.C."/>
            <person name="Turgeon B.G."/>
            <person name="Wapinski I."/>
            <person name="Yoder O."/>
            <person name="Young S."/>
            <person name="Zeng Q."/>
            <person name="Zhou S."/>
            <person name="Galagan J."/>
            <person name="Cuomo C.A."/>
            <person name="Kistler H.C."/>
            <person name="Rep M."/>
        </authorList>
    </citation>
    <scope>NUCLEOTIDE SEQUENCE [LARGE SCALE GENOMIC DNA]</scope>
    <source>
        <strain evidence="1">4287</strain>
    </source>
</reference>
<dbReference type="EMBL" id="DS231706">
    <property type="protein sequence ID" value="KNB08527.1"/>
    <property type="molecule type" value="Genomic_DNA"/>
</dbReference>
<organism evidence="1 2">
    <name type="scientific">Fusarium oxysporum f. sp. lycopersici (strain 4287 / CBS 123668 / FGSC 9935 / NRRL 34936)</name>
    <name type="common">Fusarium vascular wilt of tomato</name>
    <dbReference type="NCBI Taxonomy" id="426428"/>
    <lineage>
        <taxon>Eukaryota</taxon>
        <taxon>Fungi</taxon>
        <taxon>Dikarya</taxon>
        <taxon>Ascomycota</taxon>
        <taxon>Pezizomycotina</taxon>
        <taxon>Sordariomycetes</taxon>
        <taxon>Hypocreomycetidae</taxon>
        <taxon>Hypocreales</taxon>
        <taxon>Nectriaceae</taxon>
        <taxon>Fusarium</taxon>
        <taxon>Fusarium oxysporum species complex</taxon>
    </lineage>
</organism>
<dbReference type="AlphaFoldDB" id="A0A0J9WP72"/>
<reference evidence="1" key="1">
    <citation type="submission" date="2007-04" db="EMBL/GenBank/DDBJ databases">
        <authorList>
            <consortium name="The Broad Institute Genome Sequencing Platform"/>
            <person name="Birren B."/>
            <person name="Lander E."/>
            <person name="Galagan J."/>
            <person name="Nusbaum C."/>
            <person name="Devon K."/>
            <person name="Ma L.-J."/>
            <person name="Jaffe D."/>
            <person name="Butler J."/>
            <person name="Alvarez P."/>
            <person name="Gnerre S."/>
            <person name="Grabherr M."/>
            <person name="Kleber M."/>
            <person name="Mauceli E."/>
            <person name="Brockman W."/>
            <person name="MacCallum I.A."/>
            <person name="Young S."/>
            <person name="LaButti K."/>
            <person name="DeCaprio D."/>
            <person name="Crawford M."/>
            <person name="Koehrsen M."/>
            <person name="Engels R."/>
            <person name="Montgomery P."/>
            <person name="Pearson M."/>
            <person name="Howarth C."/>
            <person name="Larson L."/>
            <person name="White J."/>
            <person name="O'Leary S."/>
            <person name="Kodira C."/>
            <person name="Zeng Q."/>
            <person name="Yandava C."/>
            <person name="Alvarado L."/>
            <person name="Kistler C."/>
            <person name="Shim W.-B."/>
            <person name="Kang S."/>
            <person name="Woloshuk C."/>
        </authorList>
    </citation>
    <scope>NUCLEOTIDE SEQUENCE</scope>
    <source>
        <strain evidence="1">4287</strain>
    </source>
</reference>
<dbReference type="Proteomes" id="UP000009097">
    <property type="component" value="Unassembled WGS sequence"/>
</dbReference>
<name>A0A0J9WP72_FUSO4</name>
<dbReference type="GeneID" id="28960742"/>
<sequence length="33" mass="3739">MAVGQEAQTGVFTQLFHLIKDTILSKTEGLEFW</sequence>
<dbReference type="RefSeq" id="XP_018246572.1">
    <property type="nucleotide sequence ID" value="XM_018400311.1"/>
</dbReference>
<evidence type="ECO:0000313" key="2">
    <source>
        <dbReference type="Proteomes" id="UP000009097"/>
    </source>
</evidence>
<evidence type="ECO:0000313" key="1">
    <source>
        <dbReference type="EMBL" id="KNB08527.1"/>
    </source>
</evidence>